<dbReference type="InterPro" id="IPR007627">
    <property type="entry name" value="RNA_pol_sigma70_r2"/>
</dbReference>
<gene>
    <name evidence="7" type="ORF">JKG61_19655</name>
</gene>
<protein>
    <submittedName>
        <fullName evidence="7">RNA polymerase sigma-70 factor</fullName>
    </submittedName>
</protein>
<dbReference type="InterPro" id="IPR036388">
    <property type="entry name" value="WH-like_DNA-bd_sf"/>
</dbReference>
<evidence type="ECO:0000256" key="1">
    <source>
        <dbReference type="ARBA" id="ARBA00010641"/>
    </source>
</evidence>
<dbReference type="PANTHER" id="PTHR43133">
    <property type="entry name" value="RNA POLYMERASE ECF-TYPE SIGMA FACTO"/>
    <property type="match status" value="1"/>
</dbReference>
<evidence type="ECO:0000259" key="5">
    <source>
        <dbReference type="Pfam" id="PF04542"/>
    </source>
</evidence>
<sequence length="194" mass="22411">MEYSTGAKDGEQEMLSKFHRKDKAAFGQVFVTYYSGMCLFAEGYVGREYAEDIANDVFLRLYQSDATFQDMSHLKAYLYRAVKHSCFDLLKTHSNAGERQRHFVEEREIAEPAYLSHIMQTEAIRILHQALSGLPEQTAQVIRLTYLEGMSNQEAADELGISINTIKTHKQRGLQKLRQVLPKDHFTILLMFFF</sequence>
<evidence type="ECO:0000256" key="4">
    <source>
        <dbReference type="ARBA" id="ARBA00023163"/>
    </source>
</evidence>
<dbReference type="SUPFAM" id="SSF88659">
    <property type="entry name" value="Sigma3 and sigma4 domains of RNA polymerase sigma factors"/>
    <property type="match status" value="1"/>
</dbReference>
<dbReference type="InterPro" id="IPR013249">
    <property type="entry name" value="RNA_pol_sigma70_r4_t2"/>
</dbReference>
<dbReference type="PANTHER" id="PTHR43133:SF46">
    <property type="entry name" value="RNA POLYMERASE SIGMA-70 FACTOR ECF SUBFAMILY"/>
    <property type="match status" value="1"/>
</dbReference>
<dbReference type="SUPFAM" id="SSF88946">
    <property type="entry name" value="Sigma2 domain of RNA polymerase sigma factors"/>
    <property type="match status" value="1"/>
</dbReference>
<dbReference type="InterPro" id="IPR014327">
    <property type="entry name" value="RNA_pol_sigma70_bacteroid"/>
</dbReference>
<organism evidence="7 8">
    <name type="scientific">Sphingobacterium faecale</name>
    <dbReference type="NCBI Taxonomy" id="2803775"/>
    <lineage>
        <taxon>Bacteria</taxon>
        <taxon>Pseudomonadati</taxon>
        <taxon>Bacteroidota</taxon>
        <taxon>Sphingobacteriia</taxon>
        <taxon>Sphingobacteriales</taxon>
        <taxon>Sphingobacteriaceae</taxon>
        <taxon>Sphingobacterium</taxon>
    </lineage>
</organism>
<feature type="domain" description="RNA polymerase sigma factor 70 region 4 type 2" evidence="6">
    <location>
        <begin position="125"/>
        <end position="177"/>
    </location>
</feature>
<reference evidence="7 8" key="1">
    <citation type="submission" date="2021-01" db="EMBL/GenBank/DDBJ databases">
        <title>C459-1 draft genome sequence.</title>
        <authorList>
            <person name="Zhang X.-F."/>
        </authorList>
    </citation>
    <scope>NUCLEOTIDE SEQUENCE [LARGE SCALE GENOMIC DNA]</scope>
    <source>
        <strain evidence="8">C459-1</strain>
    </source>
</reference>
<proteinExistence type="inferred from homology"/>
<dbReference type="NCBIfam" id="TIGR02985">
    <property type="entry name" value="Sig70_bacteroi1"/>
    <property type="match status" value="1"/>
</dbReference>
<dbReference type="Pfam" id="PF08281">
    <property type="entry name" value="Sigma70_r4_2"/>
    <property type="match status" value="1"/>
</dbReference>
<keyword evidence="2" id="KW-0805">Transcription regulation</keyword>
<dbReference type="InterPro" id="IPR014284">
    <property type="entry name" value="RNA_pol_sigma-70_dom"/>
</dbReference>
<keyword evidence="3" id="KW-0731">Sigma factor</keyword>
<dbReference type="Proteomes" id="UP000625283">
    <property type="component" value="Unassembled WGS sequence"/>
</dbReference>
<dbReference type="RefSeq" id="WP_202104706.1">
    <property type="nucleotide sequence ID" value="NZ_JAERTY010000012.1"/>
</dbReference>
<evidence type="ECO:0000256" key="2">
    <source>
        <dbReference type="ARBA" id="ARBA00023015"/>
    </source>
</evidence>
<dbReference type="InterPro" id="IPR013324">
    <property type="entry name" value="RNA_pol_sigma_r3/r4-like"/>
</dbReference>
<dbReference type="NCBIfam" id="TIGR02937">
    <property type="entry name" value="sigma70-ECF"/>
    <property type="match status" value="1"/>
</dbReference>
<dbReference type="InterPro" id="IPR013325">
    <property type="entry name" value="RNA_pol_sigma_r2"/>
</dbReference>
<feature type="domain" description="RNA polymerase sigma-70 region 2" evidence="5">
    <location>
        <begin position="40"/>
        <end position="94"/>
    </location>
</feature>
<dbReference type="Gene3D" id="1.10.1740.10">
    <property type="match status" value="1"/>
</dbReference>
<comment type="caution">
    <text evidence="7">The sequence shown here is derived from an EMBL/GenBank/DDBJ whole genome shotgun (WGS) entry which is preliminary data.</text>
</comment>
<dbReference type="CDD" id="cd06171">
    <property type="entry name" value="Sigma70_r4"/>
    <property type="match status" value="1"/>
</dbReference>
<accession>A0ABS1R8W7</accession>
<dbReference type="EMBL" id="JAERTY010000012">
    <property type="protein sequence ID" value="MBL1410984.1"/>
    <property type="molecule type" value="Genomic_DNA"/>
</dbReference>
<evidence type="ECO:0000256" key="3">
    <source>
        <dbReference type="ARBA" id="ARBA00023082"/>
    </source>
</evidence>
<name>A0ABS1R8W7_9SPHI</name>
<keyword evidence="8" id="KW-1185">Reference proteome</keyword>
<evidence type="ECO:0000313" key="7">
    <source>
        <dbReference type="EMBL" id="MBL1410984.1"/>
    </source>
</evidence>
<evidence type="ECO:0000259" key="6">
    <source>
        <dbReference type="Pfam" id="PF08281"/>
    </source>
</evidence>
<dbReference type="Pfam" id="PF04542">
    <property type="entry name" value="Sigma70_r2"/>
    <property type="match status" value="1"/>
</dbReference>
<evidence type="ECO:0000313" key="8">
    <source>
        <dbReference type="Proteomes" id="UP000625283"/>
    </source>
</evidence>
<dbReference type="InterPro" id="IPR000792">
    <property type="entry name" value="Tscrpt_reg_LuxR_C"/>
</dbReference>
<keyword evidence="4" id="KW-0804">Transcription</keyword>
<dbReference type="InterPro" id="IPR039425">
    <property type="entry name" value="RNA_pol_sigma-70-like"/>
</dbReference>
<comment type="similarity">
    <text evidence="1">Belongs to the sigma-70 factor family. ECF subfamily.</text>
</comment>
<dbReference type="Gene3D" id="1.10.10.10">
    <property type="entry name" value="Winged helix-like DNA-binding domain superfamily/Winged helix DNA-binding domain"/>
    <property type="match status" value="1"/>
</dbReference>
<dbReference type="PRINTS" id="PR00038">
    <property type="entry name" value="HTHLUXR"/>
</dbReference>